<accession>A0ABM1QHM4</accession>
<evidence type="ECO:0000313" key="3">
    <source>
        <dbReference type="Proteomes" id="UP000694864"/>
    </source>
</evidence>
<name>A0ABM1QHM4_CAMSA</name>
<sequence>MANRPHLYWLPCAAHCIDLVLEDVGKLLMVKSAIKNCIYMNDYIYSHTSLVNMMSKFTNQANLHRPTVTRFATSFITLAQYHKQRKNLRSFVTSEEWNDSKWPKDLGAMNVKKFIMSDRFWHSVLYALKLTGPLLKVLRLVDGEKKPAMGYIYEAMDRAKEYNLESGVNCEEVVKGLYDVLERLVLELASQDKIDTELTVFKNAEGLFGFSMAKRQRKLKAPTEWWSSYGGSTPTLRDFAIKVLSLTCSATGCERNWSVFQHLHTKKRNRLALERLNDLVFVKYNRTLQRRYKLKDTIDPIILEDIDDCNEWLVGRMDEESTVEYDLVFEDDDLTWDVVSKASGANEPNYLTRAKKTSSQSANRAKKGKIIASSSNPPPRSSQRSSTTPLTLIDEDDENEIEEDFTGGDEDTQVDVEDVEYDVGLVVSLFFQYKDVFAIIDKQYKDAFAGISFGVALSDTSLDWLPPQSKCPPPVQESALFLTSLFDKKREDIIVLKNEQDEREKEEEAISKT</sequence>
<evidence type="ECO:0000259" key="2">
    <source>
        <dbReference type="Pfam" id="PF05699"/>
    </source>
</evidence>
<dbReference type="PANTHER" id="PTHR32166">
    <property type="entry name" value="OSJNBA0013A04.12 PROTEIN"/>
    <property type="match status" value="1"/>
</dbReference>
<dbReference type="SUPFAM" id="SSF53098">
    <property type="entry name" value="Ribonuclease H-like"/>
    <property type="match status" value="1"/>
</dbReference>
<feature type="domain" description="HAT C-terminal dimerisation" evidence="2">
    <location>
        <begin position="221"/>
        <end position="285"/>
    </location>
</feature>
<dbReference type="RefSeq" id="XP_019086262.1">
    <property type="nucleotide sequence ID" value="XM_019230717.1"/>
</dbReference>
<evidence type="ECO:0000313" key="4">
    <source>
        <dbReference type="RefSeq" id="XP_019086262.1"/>
    </source>
</evidence>
<dbReference type="InterPro" id="IPR012337">
    <property type="entry name" value="RNaseH-like_sf"/>
</dbReference>
<feature type="region of interest" description="Disordered" evidence="1">
    <location>
        <begin position="353"/>
        <end position="409"/>
    </location>
</feature>
<gene>
    <name evidence="4" type="primary">LOC104718701</name>
</gene>
<evidence type="ECO:0000256" key="1">
    <source>
        <dbReference type="SAM" id="MobiDB-lite"/>
    </source>
</evidence>
<dbReference type="PANTHER" id="PTHR32166:SF122">
    <property type="entry name" value="OS09G0499600 PROTEIN"/>
    <property type="match status" value="1"/>
</dbReference>
<reference evidence="3" key="1">
    <citation type="journal article" date="2014" name="Nat. Commun.">
        <title>The emerging biofuel crop Camelina sativa retains a highly undifferentiated hexaploid genome structure.</title>
        <authorList>
            <person name="Kagale S."/>
            <person name="Koh C."/>
            <person name="Nixon J."/>
            <person name="Bollina V."/>
            <person name="Clarke W.E."/>
            <person name="Tuteja R."/>
            <person name="Spillane C."/>
            <person name="Robinson S.J."/>
            <person name="Links M.G."/>
            <person name="Clarke C."/>
            <person name="Higgins E.E."/>
            <person name="Huebert T."/>
            <person name="Sharpe A.G."/>
            <person name="Parkin I.A."/>
        </authorList>
    </citation>
    <scope>NUCLEOTIDE SEQUENCE [LARGE SCALE GENOMIC DNA]</scope>
    <source>
        <strain evidence="3">cv. DH55</strain>
    </source>
</reference>
<feature type="compositionally biased region" description="Acidic residues" evidence="1">
    <location>
        <begin position="393"/>
        <end position="409"/>
    </location>
</feature>
<proteinExistence type="predicted"/>
<reference evidence="4" key="2">
    <citation type="submission" date="2025-08" db="UniProtKB">
        <authorList>
            <consortium name="RefSeq"/>
        </authorList>
    </citation>
    <scope>IDENTIFICATION</scope>
    <source>
        <tissue evidence="4">Leaf</tissue>
    </source>
</reference>
<keyword evidence="3" id="KW-1185">Reference proteome</keyword>
<protein>
    <submittedName>
        <fullName evidence="4">Uncharacterized protein LOC104718701</fullName>
    </submittedName>
</protein>
<dbReference type="Proteomes" id="UP000694864">
    <property type="component" value="Chromosome 10"/>
</dbReference>
<organism evidence="3 4">
    <name type="scientific">Camelina sativa</name>
    <name type="common">False flax</name>
    <name type="synonym">Myagrum sativum</name>
    <dbReference type="NCBI Taxonomy" id="90675"/>
    <lineage>
        <taxon>Eukaryota</taxon>
        <taxon>Viridiplantae</taxon>
        <taxon>Streptophyta</taxon>
        <taxon>Embryophyta</taxon>
        <taxon>Tracheophyta</taxon>
        <taxon>Spermatophyta</taxon>
        <taxon>Magnoliopsida</taxon>
        <taxon>eudicotyledons</taxon>
        <taxon>Gunneridae</taxon>
        <taxon>Pentapetalae</taxon>
        <taxon>rosids</taxon>
        <taxon>malvids</taxon>
        <taxon>Brassicales</taxon>
        <taxon>Brassicaceae</taxon>
        <taxon>Camelineae</taxon>
        <taxon>Camelina</taxon>
    </lineage>
</organism>
<dbReference type="InterPro" id="IPR008906">
    <property type="entry name" value="HATC_C_dom"/>
</dbReference>
<dbReference type="GeneID" id="104718701"/>
<dbReference type="Pfam" id="PF05699">
    <property type="entry name" value="Dimer_Tnp_hAT"/>
    <property type="match status" value="1"/>
</dbReference>